<dbReference type="AlphaFoldDB" id="A0A0P1G095"/>
<dbReference type="Proteomes" id="UP000052022">
    <property type="component" value="Unassembled WGS sequence"/>
</dbReference>
<sequence>MAPQCSTTEATPRPTPRAKCSIRLIERNVILNTQPHLSKRGNVYQWRRKTRRFSTEIVDIKLSLGTTDRHQALILARKVSAESDLIVEHIIGNRITPEQGRAFLAAVIRKERAKIEQLKMLARIDSLDPEDDDRHDRAMAEAWACIAASGVNHSPAADTPALVRDNIDLIRRDLVSVPRKKAITAAFQEEVGGNALSALEYAQVLDIYVAAKAKAWAGDAVEAPVAKPPEPEDPPLSPEESIPDLPSAKLGDVVDRMNAIKRVEGIEEKTLRQFQSFAALCTMLTGIEDITSIRQPDVKAFRADLSKMPKSWGKSPKDQAATRSDVMAKSAALPADKVGLSVGTINRHLEHLNQLVEWARDEGLPVDPNLNPTKLRKKETVRARDKRAAFSIAELRAVFQNPVWTGSRSEYHQTQPGQEIFKNGIYWCPLIGAYTGARREEIAGLAPSDVVERDGIWCFSIEDSELRRIKNLSSRRTIPIHPHLIELGFLEHVCAAKENNQNSLFPDLHEAGNNAYGRKVGRRMRQIIDQQLGADGAKLSFHSLRHYVQNQLDHAGVDDKIVRDLFGHEGKDIHDKVYRKSTPIKTLAEAIATLPKVTEV</sequence>
<proteinExistence type="inferred from homology"/>
<dbReference type="InterPro" id="IPR002104">
    <property type="entry name" value="Integrase_catalytic"/>
</dbReference>
<evidence type="ECO:0000256" key="1">
    <source>
        <dbReference type="ARBA" id="ARBA00008857"/>
    </source>
</evidence>
<accession>A0A0P1G095</accession>
<evidence type="ECO:0000313" key="7">
    <source>
        <dbReference type="EMBL" id="CUH75029.1"/>
    </source>
</evidence>
<dbReference type="InterPro" id="IPR011010">
    <property type="entry name" value="DNA_brk_join_enz"/>
</dbReference>
<keyword evidence="3" id="KW-0238">DNA-binding</keyword>
<dbReference type="PANTHER" id="PTHR30349">
    <property type="entry name" value="PHAGE INTEGRASE-RELATED"/>
    <property type="match status" value="1"/>
</dbReference>
<keyword evidence="8" id="KW-1185">Reference proteome</keyword>
<evidence type="ECO:0000313" key="8">
    <source>
        <dbReference type="Proteomes" id="UP000052022"/>
    </source>
</evidence>
<dbReference type="GO" id="GO:0015074">
    <property type="term" value="P:DNA integration"/>
    <property type="evidence" value="ECO:0007669"/>
    <property type="project" value="UniProtKB-KW"/>
</dbReference>
<comment type="similarity">
    <text evidence="1">Belongs to the 'phage' integrase family.</text>
</comment>
<keyword evidence="2" id="KW-0229">DNA integration</keyword>
<dbReference type="InterPro" id="IPR050090">
    <property type="entry name" value="Tyrosine_recombinase_XerCD"/>
</dbReference>
<evidence type="ECO:0000256" key="3">
    <source>
        <dbReference type="ARBA" id="ARBA00023125"/>
    </source>
</evidence>
<evidence type="ECO:0000256" key="2">
    <source>
        <dbReference type="ARBA" id="ARBA00022908"/>
    </source>
</evidence>
<evidence type="ECO:0000256" key="5">
    <source>
        <dbReference type="SAM" id="MobiDB-lite"/>
    </source>
</evidence>
<dbReference type="EMBL" id="CYSD01000003">
    <property type="protein sequence ID" value="CUH75029.1"/>
    <property type="molecule type" value="Genomic_DNA"/>
</dbReference>
<dbReference type="Gene3D" id="1.10.443.10">
    <property type="entry name" value="Intergrase catalytic core"/>
    <property type="match status" value="1"/>
</dbReference>
<reference evidence="7 8" key="1">
    <citation type="submission" date="2015-09" db="EMBL/GenBank/DDBJ databases">
        <authorList>
            <consortium name="Swine Surveillance"/>
        </authorList>
    </citation>
    <scope>NUCLEOTIDE SEQUENCE [LARGE SCALE GENOMIC DNA]</scope>
    <source>
        <strain evidence="7 8">CECT 7557</strain>
    </source>
</reference>
<dbReference type="SUPFAM" id="SSF56349">
    <property type="entry name" value="DNA breaking-rejoining enzymes"/>
    <property type="match status" value="1"/>
</dbReference>
<name>A0A0P1G095_9RHOB</name>
<protein>
    <submittedName>
        <fullName evidence="7">Site-specific recombinase XerD</fullName>
    </submittedName>
</protein>
<dbReference type="PANTHER" id="PTHR30349:SF41">
    <property type="entry name" value="INTEGRASE_RECOMBINASE PROTEIN MJ0367-RELATED"/>
    <property type="match status" value="1"/>
</dbReference>
<dbReference type="Pfam" id="PF00589">
    <property type="entry name" value="Phage_integrase"/>
    <property type="match status" value="1"/>
</dbReference>
<dbReference type="GO" id="GO:0003677">
    <property type="term" value="F:DNA binding"/>
    <property type="evidence" value="ECO:0007669"/>
    <property type="project" value="UniProtKB-KW"/>
</dbReference>
<gene>
    <name evidence="7" type="ORF">TRM7557_00191</name>
</gene>
<dbReference type="GO" id="GO:0006310">
    <property type="term" value="P:DNA recombination"/>
    <property type="evidence" value="ECO:0007669"/>
    <property type="project" value="UniProtKB-KW"/>
</dbReference>
<dbReference type="CDD" id="cd01184">
    <property type="entry name" value="INT_C_like_1"/>
    <property type="match status" value="1"/>
</dbReference>
<feature type="region of interest" description="Disordered" evidence="5">
    <location>
        <begin position="223"/>
        <end position="247"/>
    </location>
</feature>
<dbReference type="STRING" id="928856.SAMN04488049_1323"/>
<keyword evidence="4" id="KW-0233">DNA recombination</keyword>
<organism evidence="7 8">
    <name type="scientific">Tritonibacter multivorans</name>
    <dbReference type="NCBI Taxonomy" id="928856"/>
    <lineage>
        <taxon>Bacteria</taxon>
        <taxon>Pseudomonadati</taxon>
        <taxon>Pseudomonadota</taxon>
        <taxon>Alphaproteobacteria</taxon>
        <taxon>Rhodobacterales</taxon>
        <taxon>Paracoccaceae</taxon>
        <taxon>Tritonibacter</taxon>
    </lineage>
</organism>
<evidence type="ECO:0000256" key="4">
    <source>
        <dbReference type="ARBA" id="ARBA00023172"/>
    </source>
</evidence>
<evidence type="ECO:0000259" key="6">
    <source>
        <dbReference type="PROSITE" id="PS51898"/>
    </source>
</evidence>
<feature type="domain" description="Tyr recombinase" evidence="6">
    <location>
        <begin position="385"/>
        <end position="592"/>
    </location>
</feature>
<dbReference type="InterPro" id="IPR013762">
    <property type="entry name" value="Integrase-like_cat_sf"/>
</dbReference>
<dbReference type="PROSITE" id="PS51898">
    <property type="entry name" value="TYR_RECOMBINASE"/>
    <property type="match status" value="1"/>
</dbReference>